<dbReference type="Pfam" id="PF13328">
    <property type="entry name" value="HD_4"/>
    <property type="match status" value="1"/>
</dbReference>
<sequence length="182" mass="20330">MKEWITVLKAADAAARWHVHQKRKGVAQEPYINHLLEVAMLVGDATDGKDTNLVVAALLHDAIEDQEVPREMIAEAFGEDVASLIEEVTDDKSLEKQERKRLQVAHASKKSNRARVIKLADKTSNLRTISTSPSPEWSVKRRLEYVAWAREVVVGLRGVNDRLEAEFDRAAAAAEQSVTPKL</sequence>
<proteinExistence type="predicted"/>
<dbReference type="PROSITE" id="PS51831">
    <property type="entry name" value="HD"/>
    <property type="match status" value="1"/>
</dbReference>
<evidence type="ECO:0000313" key="2">
    <source>
        <dbReference type="EMBL" id="ANY77489.1"/>
    </source>
</evidence>
<name>A0A1B2EC06_9HYPH</name>
<dbReference type="EMBL" id="CP016616">
    <property type="protein sequence ID" value="ANY77489.1"/>
    <property type="molecule type" value="Genomic_DNA"/>
</dbReference>
<dbReference type="SUPFAM" id="SSF109604">
    <property type="entry name" value="HD-domain/PDEase-like"/>
    <property type="match status" value="1"/>
</dbReference>
<dbReference type="InterPro" id="IPR003607">
    <property type="entry name" value="HD/PDEase_dom"/>
</dbReference>
<gene>
    <name evidence="2" type="ORF">BB934_04000</name>
</gene>
<dbReference type="PANTHER" id="PTHR46246">
    <property type="entry name" value="GUANOSINE-3',5'-BIS(DIPHOSPHATE) 3'-PYROPHOSPHOHYDROLASE MESH1"/>
    <property type="match status" value="1"/>
</dbReference>
<dbReference type="RefSeq" id="WP_099508477.1">
    <property type="nucleotide sequence ID" value="NZ_CP016616.1"/>
</dbReference>
<dbReference type="OrthoDB" id="9802385at2"/>
<dbReference type="InterPro" id="IPR052194">
    <property type="entry name" value="MESH1"/>
</dbReference>
<dbReference type="SMART" id="SM00471">
    <property type="entry name" value="HDc"/>
    <property type="match status" value="1"/>
</dbReference>
<accession>A0A1B2EC06</accession>
<dbReference type="GO" id="GO:0008893">
    <property type="term" value="F:guanosine-3',5'-bis(diphosphate) 3'-diphosphatase activity"/>
    <property type="evidence" value="ECO:0007669"/>
    <property type="project" value="TreeGrafter"/>
</dbReference>
<feature type="domain" description="HD" evidence="1">
    <location>
        <begin position="31"/>
        <end position="126"/>
    </location>
</feature>
<keyword evidence="2" id="KW-0378">Hydrolase</keyword>
<dbReference type="AlphaFoldDB" id="A0A1B2EC06"/>
<evidence type="ECO:0000259" key="1">
    <source>
        <dbReference type="PROSITE" id="PS51831"/>
    </source>
</evidence>
<dbReference type="InterPro" id="IPR006674">
    <property type="entry name" value="HD_domain"/>
</dbReference>
<dbReference type="Gene3D" id="1.10.3210.10">
    <property type="entry name" value="Hypothetical protein af1432"/>
    <property type="match status" value="1"/>
</dbReference>
<protein>
    <submittedName>
        <fullName evidence="2">Phosphohydrolase</fullName>
    </submittedName>
</protein>
<dbReference type="KEGG" id="moc:BB934_04000"/>
<dbReference type="CDD" id="cd00077">
    <property type="entry name" value="HDc"/>
    <property type="match status" value="1"/>
</dbReference>
<dbReference type="PANTHER" id="PTHR46246:SF1">
    <property type="entry name" value="GUANOSINE-3',5'-BIS(DIPHOSPHATE) 3'-PYROPHOSPHOHYDROLASE MESH1"/>
    <property type="match status" value="1"/>
</dbReference>
<organism evidence="2">
    <name type="scientific">Microvirga ossetica</name>
    <dbReference type="NCBI Taxonomy" id="1882682"/>
    <lineage>
        <taxon>Bacteria</taxon>
        <taxon>Pseudomonadati</taxon>
        <taxon>Pseudomonadota</taxon>
        <taxon>Alphaproteobacteria</taxon>
        <taxon>Hyphomicrobiales</taxon>
        <taxon>Methylobacteriaceae</taxon>
        <taxon>Microvirga</taxon>
    </lineage>
</organism>
<reference evidence="2" key="1">
    <citation type="submission" date="2016-07" db="EMBL/GenBank/DDBJ databases">
        <title>Microvirga ossetica sp. nov. a new species of rhizobia isolated from root nodules of the legume species Vicia alpestris Steven originated from North Ossetia region in the Caucasus.</title>
        <authorList>
            <person name="Safronova V.I."/>
            <person name="Kuznetsova I.G."/>
            <person name="Sazanova A.L."/>
            <person name="Belimov A."/>
            <person name="Andronov E."/>
            <person name="Osledkin Y.S."/>
            <person name="Onishchuk O.P."/>
            <person name="Kurchak O.N."/>
            <person name="Shaposhnikov A.I."/>
            <person name="Willems A."/>
            <person name="Tikhonovich I.A."/>
        </authorList>
    </citation>
    <scope>NUCLEOTIDE SEQUENCE [LARGE SCALE GENOMIC DNA]</scope>
    <source>
        <strain evidence="2">V5/3M</strain>
    </source>
</reference>